<dbReference type="GeneID" id="66103307"/>
<sequence length="175" mass="20187">MDSQYHRSYRRSLSLPHFHHAFSIKNLFVLCSRLCSMHGLSCGRRSWNRLRHLKVKSADATGEPTSQIYDAFGYAPNFQVLDEEMPQPMVIPLISWIHLTHLLFPVQDLDLLRQAKRIKSLEINDMGTISLPHLTSMTLRRNSATMVFSTLLDFLFSRVRLWIPWDGLGGLPPLV</sequence>
<protein>
    <submittedName>
        <fullName evidence="1">Uncharacterized protein</fullName>
    </submittedName>
</protein>
<keyword evidence="2" id="KW-1185">Reference proteome</keyword>
<dbReference type="Proteomes" id="UP000812287">
    <property type="component" value="Unassembled WGS sequence"/>
</dbReference>
<reference evidence="1" key="1">
    <citation type="submission" date="2020-11" db="EMBL/GenBank/DDBJ databases">
        <title>Adaptations for nitrogen fixation in a non-lichenized fungal sporocarp promotes dispersal by wood-feeding termites.</title>
        <authorList>
            <consortium name="DOE Joint Genome Institute"/>
            <person name="Koch R.A."/>
            <person name="Yoon G."/>
            <person name="Arayal U."/>
            <person name="Lail K."/>
            <person name="Amirebrahimi M."/>
            <person name="Labutti K."/>
            <person name="Lipzen A."/>
            <person name="Riley R."/>
            <person name="Barry K."/>
            <person name="Henrissat B."/>
            <person name="Grigoriev I.V."/>
            <person name="Herr J.R."/>
            <person name="Aime M.C."/>
        </authorList>
    </citation>
    <scope>NUCLEOTIDE SEQUENCE</scope>
    <source>
        <strain evidence="1">MCA 3950</strain>
    </source>
</reference>
<evidence type="ECO:0000313" key="2">
    <source>
        <dbReference type="Proteomes" id="UP000812287"/>
    </source>
</evidence>
<comment type="caution">
    <text evidence="1">The sequence shown here is derived from an EMBL/GenBank/DDBJ whole genome shotgun (WGS) entry which is preliminary data.</text>
</comment>
<name>A0A9P8APE7_9AGAR</name>
<gene>
    <name evidence="1" type="ORF">BT62DRAFT_463792</name>
</gene>
<accession>A0A9P8APE7</accession>
<proteinExistence type="predicted"/>
<organism evidence="1 2">
    <name type="scientific">Guyanagaster necrorhizus</name>
    <dbReference type="NCBI Taxonomy" id="856835"/>
    <lineage>
        <taxon>Eukaryota</taxon>
        <taxon>Fungi</taxon>
        <taxon>Dikarya</taxon>
        <taxon>Basidiomycota</taxon>
        <taxon>Agaricomycotina</taxon>
        <taxon>Agaricomycetes</taxon>
        <taxon>Agaricomycetidae</taxon>
        <taxon>Agaricales</taxon>
        <taxon>Marasmiineae</taxon>
        <taxon>Physalacriaceae</taxon>
        <taxon>Guyanagaster</taxon>
    </lineage>
</organism>
<evidence type="ECO:0000313" key="1">
    <source>
        <dbReference type="EMBL" id="KAG7441787.1"/>
    </source>
</evidence>
<dbReference type="EMBL" id="MU250556">
    <property type="protein sequence ID" value="KAG7441787.1"/>
    <property type="molecule type" value="Genomic_DNA"/>
</dbReference>
<dbReference type="AlphaFoldDB" id="A0A9P8APE7"/>
<dbReference type="RefSeq" id="XP_043035287.1">
    <property type="nucleotide sequence ID" value="XM_043181011.1"/>
</dbReference>